<dbReference type="GO" id="GO:0005886">
    <property type="term" value="C:plasma membrane"/>
    <property type="evidence" value="ECO:0007669"/>
    <property type="project" value="TreeGrafter"/>
</dbReference>
<dbReference type="EMBL" id="JABSTV010001249">
    <property type="protein sequence ID" value="KAH7963112.1"/>
    <property type="molecule type" value="Genomic_DNA"/>
</dbReference>
<dbReference type="SUPFAM" id="SSF161070">
    <property type="entry name" value="SNF-like"/>
    <property type="match status" value="1"/>
</dbReference>
<reference evidence="11" key="1">
    <citation type="journal article" date="2020" name="Cell">
        <title>Large-Scale Comparative Analyses of Tick Genomes Elucidate Their Genetic Diversity and Vector Capacities.</title>
        <authorList>
            <consortium name="Tick Genome and Microbiome Consortium (TIGMIC)"/>
            <person name="Jia N."/>
            <person name="Wang J."/>
            <person name="Shi W."/>
            <person name="Du L."/>
            <person name="Sun Y."/>
            <person name="Zhan W."/>
            <person name="Jiang J.F."/>
            <person name="Wang Q."/>
            <person name="Zhang B."/>
            <person name="Ji P."/>
            <person name="Bell-Sakyi L."/>
            <person name="Cui X.M."/>
            <person name="Yuan T.T."/>
            <person name="Jiang B.G."/>
            <person name="Yang W.F."/>
            <person name="Lam T.T."/>
            <person name="Chang Q.C."/>
            <person name="Ding S.J."/>
            <person name="Wang X.J."/>
            <person name="Zhu J.G."/>
            <person name="Ruan X.D."/>
            <person name="Zhao L."/>
            <person name="Wei J.T."/>
            <person name="Ye R.Z."/>
            <person name="Que T.C."/>
            <person name="Du C.H."/>
            <person name="Zhou Y.H."/>
            <person name="Cheng J.X."/>
            <person name="Dai P.F."/>
            <person name="Guo W.B."/>
            <person name="Han X.H."/>
            <person name="Huang E.J."/>
            <person name="Li L.F."/>
            <person name="Wei W."/>
            <person name="Gao Y.C."/>
            <person name="Liu J.Z."/>
            <person name="Shao H.Z."/>
            <person name="Wang X."/>
            <person name="Wang C.C."/>
            <person name="Yang T.C."/>
            <person name="Huo Q.B."/>
            <person name="Li W."/>
            <person name="Chen H.Y."/>
            <person name="Chen S.E."/>
            <person name="Zhou L.G."/>
            <person name="Ni X.B."/>
            <person name="Tian J.H."/>
            <person name="Sheng Y."/>
            <person name="Liu T."/>
            <person name="Pan Y.S."/>
            <person name="Xia L.Y."/>
            <person name="Li J."/>
            <person name="Zhao F."/>
            <person name="Cao W.C."/>
        </authorList>
    </citation>
    <scope>NUCLEOTIDE SEQUENCE</scope>
    <source>
        <strain evidence="11">Rsan-2018</strain>
    </source>
</reference>
<organism evidence="11 12">
    <name type="scientific">Rhipicephalus sanguineus</name>
    <name type="common">Brown dog tick</name>
    <name type="synonym">Ixodes sanguineus</name>
    <dbReference type="NCBI Taxonomy" id="34632"/>
    <lineage>
        <taxon>Eukaryota</taxon>
        <taxon>Metazoa</taxon>
        <taxon>Ecdysozoa</taxon>
        <taxon>Arthropoda</taxon>
        <taxon>Chelicerata</taxon>
        <taxon>Arachnida</taxon>
        <taxon>Acari</taxon>
        <taxon>Parasitiformes</taxon>
        <taxon>Ixodida</taxon>
        <taxon>Ixodoidea</taxon>
        <taxon>Ixodidae</taxon>
        <taxon>Rhipicephalinae</taxon>
        <taxon>Rhipicephalus</taxon>
        <taxon>Rhipicephalus</taxon>
    </lineage>
</organism>
<dbReference type="GO" id="GO:0005283">
    <property type="term" value="F:amino acid:sodium symporter activity"/>
    <property type="evidence" value="ECO:0007669"/>
    <property type="project" value="TreeGrafter"/>
</dbReference>
<sequence>MGALFVFGLYGNLARSFNIEIDDVVTNGIDYTFVGFPEITSPRYLQRLWCFAFYLLVFVLSFGSLVCLVGGFLGSMKDNYAVLRRWPVPTALSVCAGGFVLTVPTTFQGGLYLIELLHGITYGDLMPWMGVAELLAIAYGYGCDRLRNDIFFMFETPPPRFLPFCWRYLCPLVLADLYAALEPETTYGPRGRAEFMRYHMYLADRNALPCSVSPESRRDVLDVGASPAPSSMRRASQGGANAAESKTALSDKPKIVVVSSTGIVEASGSSALGAGAVVVDSAAVSGAGSPTNKGKNKRRARK</sequence>
<dbReference type="VEuPathDB" id="VectorBase:RSAN_029513"/>
<dbReference type="GO" id="GO:0046872">
    <property type="term" value="F:metal ion binding"/>
    <property type="evidence" value="ECO:0007669"/>
    <property type="project" value="UniProtKB-KW"/>
</dbReference>
<proteinExistence type="inferred from homology"/>
<dbReference type="PROSITE" id="PS50267">
    <property type="entry name" value="NA_NEUROTRAN_SYMP_3"/>
    <property type="match status" value="1"/>
</dbReference>
<dbReference type="GO" id="GO:0015179">
    <property type="term" value="F:L-amino acid transmembrane transporter activity"/>
    <property type="evidence" value="ECO:0007669"/>
    <property type="project" value="TreeGrafter"/>
</dbReference>
<dbReference type="GO" id="GO:0015187">
    <property type="term" value="F:glycine transmembrane transporter activity"/>
    <property type="evidence" value="ECO:0007669"/>
    <property type="project" value="TreeGrafter"/>
</dbReference>
<keyword evidence="7 10" id="KW-0472">Membrane</keyword>
<feature type="compositionally biased region" description="Low complexity" evidence="9">
    <location>
        <begin position="225"/>
        <end position="236"/>
    </location>
</feature>
<dbReference type="PANTHER" id="PTHR11616">
    <property type="entry name" value="SODIUM/CHLORIDE DEPENDENT TRANSPORTER"/>
    <property type="match status" value="1"/>
</dbReference>
<comment type="caution">
    <text evidence="11">The sequence shown here is derived from an EMBL/GenBank/DDBJ whole genome shotgun (WGS) entry which is preliminary data.</text>
</comment>
<evidence type="ECO:0000256" key="9">
    <source>
        <dbReference type="SAM" id="MobiDB-lite"/>
    </source>
</evidence>
<dbReference type="PANTHER" id="PTHR11616:SF236">
    <property type="entry name" value="TRANSPORTER"/>
    <property type="match status" value="1"/>
</dbReference>
<keyword evidence="3" id="KW-0813">Transport</keyword>
<evidence type="ECO:0000313" key="11">
    <source>
        <dbReference type="EMBL" id="KAH7963112.1"/>
    </source>
</evidence>
<dbReference type="GO" id="GO:0089718">
    <property type="term" value="P:amino acid import across plasma membrane"/>
    <property type="evidence" value="ECO:0007669"/>
    <property type="project" value="TreeGrafter"/>
</dbReference>
<feature type="binding site" evidence="8">
    <location>
        <position position="64"/>
    </location>
    <ligand>
        <name>Na(+)</name>
        <dbReference type="ChEBI" id="CHEBI:29101"/>
        <label>1</label>
    </ligand>
</feature>
<feature type="region of interest" description="Disordered" evidence="9">
    <location>
        <begin position="283"/>
        <end position="302"/>
    </location>
</feature>
<feature type="transmembrane region" description="Helical" evidence="10">
    <location>
        <begin position="51"/>
        <end position="74"/>
    </location>
</feature>
<dbReference type="InterPro" id="IPR000175">
    <property type="entry name" value="Na/ntran_symport"/>
</dbReference>
<feature type="region of interest" description="Disordered" evidence="9">
    <location>
        <begin position="219"/>
        <end position="249"/>
    </location>
</feature>
<keyword evidence="12" id="KW-1185">Reference proteome</keyword>
<keyword evidence="6 10" id="KW-1133">Transmembrane helix</keyword>
<evidence type="ECO:0000256" key="10">
    <source>
        <dbReference type="SAM" id="Phobius"/>
    </source>
</evidence>
<keyword evidence="8" id="KW-0479">Metal-binding</keyword>
<protein>
    <submittedName>
        <fullName evidence="11">Uncharacterized protein</fullName>
    </submittedName>
</protein>
<feature type="transmembrane region" description="Helical" evidence="10">
    <location>
        <begin position="125"/>
        <end position="143"/>
    </location>
</feature>
<dbReference type="AlphaFoldDB" id="A0A9D4Q327"/>
<evidence type="ECO:0000256" key="5">
    <source>
        <dbReference type="ARBA" id="ARBA00022847"/>
    </source>
</evidence>
<dbReference type="Pfam" id="PF00209">
    <property type="entry name" value="SNF"/>
    <property type="match status" value="1"/>
</dbReference>
<keyword evidence="4 10" id="KW-0812">Transmembrane</keyword>
<name>A0A9D4Q327_RHISA</name>
<keyword evidence="8" id="KW-0915">Sodium</keyword>
<evidence type="ECO:0000256" key="8">
    <source>
        <dbReference type="PIRSR" id="PIRSR600175-1"/>
    </source>
</evidence>
<comment type="similarity">
    <text evidence="2">Belongs to the sodium:neurotransmitter symporter (SNF) (TC 2.A.22) family.</text>
</comment>
<evidence type="ECO:0000256" key="2">
    <source>
        <dbReference type="ARBA" id="ARBA00006459"/>
    </source>
</evidence>
<evidence type="ECO:0000256" key="6">
    <source>
        <dbReference type="ARBA" id="ARBA00022989"/>
    </source>
</evidence>
<dbReference type="InterPro" id="IPR037272">
    <property type="entry name" value="SNS_sf"/>
</dbReference>
<evidence type="ECO:0000256" key="3">
    <source>
        <dbReference type="ARBA" id="ARBA00022448"/>
    </source>
</evidence>
<evidence type="ECO:0000256" key="1">
    <source>
        <dbReference type="ARBA" id="ARBA00004141"/>
    </source>
</evidence>
<gene>
    <name evidence="11" type="ORF">HPB52_019604</name>
</gene>
<accession>A0A9D4Q327</accession>
<evidence type="ECO:0000313" key="12">
    <source>
        <dbReference type="Proteomes" id="UP000821837"/>
    </source>
</evidence>
<keyword evidence="5" id="KW-0769">Symport</keyword>
<feature type="transmembrane region" description="Helical" evidence="10">
    <location>
        <begin position="86"/>
        <end position="105"/>
    </location>
</feature>
<evidence type="ECO:0000256" key="4">
    <source>
        <dbReference type="ARBA" id="ARBA00022692"/>
    </source>
</evidence>
<feature type="binding site" evidence="8">
    <location>
        <position position="60"/>
    </location>
    <ligand>
        <name>Na(+)</name>
        <dbReference type="ChEBI" id="CHEBI:29101"/>
        <label>1</label>
    </ligand>
</feature>
<dbReference type="Proteomes" id="UP000821837">
    <property type="component" value="Chromosome 3"/>
</dbReference>
<evidence type="ECO:0000256" key="7">
    <source>
        <dbReference type="ARBA" id="ARBA00023136"/>
    </source>
</evidence>
<comment type="subcellular location">
    <subcellularLocation>
        <location evidence="1">Membrane</location>
        <topology evidence="1">Multi-pass membrane protein</topology>
    </subcellularLocation>
</comment>
<reference evidence="11" key="2">
    <citation type="submission" date="2021-09" db="EMBL/GenBank/DDBJ databases">
        <authorList>
            <person name="Jia N."/>
            <person name="Wang J."/>
            <person name="Shi W."/>
            <person name="Du L."/>
            <person name="Sun Y."/>
            <person name="Zhan W."/>
            <person name="Jiang J."/>
            <person name="Wang Q."/>
            <person name="Zhang B."/>
            <person name="Ji P."/>
            <person name="Sakyi L.B."/>
            <person name="Cui X."/>
            <person name="Yuan T."/>
            <person name="Jiang B."/>
            <person name="Yang W."/>
            <person name="Lam T.T.-Y."/>
            <person name="Chang Q."/>
            <person name="Ding S."/>
            <person name="Wang X."/>
            <person name="Zhu J."/>
            <person name="Ruan X."/>
            <person name="Zhao L."/>
            <person name="Wei J."/>
            <person name="Que T."/>
            <person name="Du C."/>
            <person name="Cheng J."/>
            <person name="Dai P."/>
            <person name="Han X."/>
            <person name="Huang E."/>
            <person name="Gao Y."/>
            <person name="Liu J."/>
            <person name="Shao H."/>
            <person name="Ye R."/>
            <person name="Li L."/>
            <person name="Wei W."/>
            <person name="Wang X."/>
            <person name="Wang C."/>
            <person name="Huo Q."/>
            <person name="Li W."/>
            <person name="Guo W."/>
            <person name="Chen H."/>
            <person name="Chen S."/>
            <person name="Zhou L."/>
            <person name="Zhou L."/>
            <person name="Ni X."/>
            <person name="Tian J."/>
            <person name="Zhou Y."/>
            <person name="Sheng Y."/>
            <person name="Liu T."/>
            <person name="Pan Y."/>
            <person name="Xia L."/>
            <person name="Li J."/>
            <person name="Zhao F."/>
            <person name="Cao W."/>
        </authorList>
    </citation>
    <scope>NUCLEOTIDE SEQUENCE</scope>
    <source>
        <strain evidence="11">Rsan-2018</strain>
        <tissue evidence="11">Larvae</tissue>
    </source>
</reference>